<dbReference type="PANTHER" id="PTHR43133:SF8">
    <property type="entry name" value="RNA POLYMERASE SIGMA FACTOR HI_1459-RELATED"/>
    <property type="match status" value="1"/>
</dbReference>
<dbReference type="CDD" id="cd06171">
    <property type="entry name" value="Sigma70_r4"/>
    <property type="match status" value="1"/>
</dbReference>
<dbReference type="SUPFAM" id="SSF88659">
    <property type="entry name" value="Sigma3 and sigma4 domains of RNA polymerase sigma factors"/>
    <property type="match status" value="1"/>
</dbReference>
<dbReference type="GO" id="GO:0003677">
    <property type="term" value="F:DNA binding"/>
    <property type="evidence" value="ECO:0007669"/>
    <property type="project" value="UniProtKB-KW"/>
</dbReference>
<dbReference type="InterPro" id="IPR013325">
    <property type="entry name" value="RNA_pol_sigma_r2"/>
</dbReference>
<dbReference type="Pfam" id="PF08281">
    <property type="entry name" value="Sigma70_r4_2"/>
    <property type="match status" value="1"/>
</dbReference>
<proteinExistence type="inferred from homology"/>
<keyword evidence="5" id="KW-0804">Transcription</keyword>
<dbReference type="Gene3D" id="1.10.1740.10">
    <property type="match status" value="1"/>
</dbReference>
<name>A0A2T0AV54_9FIRM</name>
<dbReference type="SUPFAM" id="SSF88946">
    <property type="entry name" value="Sigma2 domain of RNA polymerase sigma factors"/>
    <property type="match status" value="1"/>
</dbReference>
<keyword evidence="9" id="KW-1185">Reference proteome</keyword>
<feature type="domain" description="RNA polymerase sigma-70 region 2" evidence="6">
    <location>
        <begin position="4"/>
        <end position="67"/>
    </location>
</feature>
<dbReference type="AlphaFoldDB" id="A0A2T0AV54"/>
<accession>A0A2T0AV54</accession>
<dbReference type="InterPro" id="IPR036388">
    <property type="entry name" value="WH-like_DNA-bd_sf"/>
</dbReference>
<evidence type="ECO:0000256" key="5">
    <source>
        <dbReference type="ARBA" id="ARBA00023163"/>
    </source>
</evidence>
<dbReference type="InterPro" id="IPR014284">
    <property type="entry name" value="RNA_pol_sigma-70_dom"/>
</dbReference>
<dbReference type="Gene3D" id="1.10.10.10">
    <property type="entry name" value="Winged helix-like DNA-binding domain superfamily/Winged helix DNA-binding domain"/>
    <property type="match status" value="1"/>
</dbReference>
<dbReference type="Proteomes" id="UP000238415">
    <property type="component" value="Unassembled WGS sequence"/>
</dbReference>
<keyword evidence="2" id="KW-0805">Transcription regulation</keyword>
<evidence type="ECO:0000256" key="3">
    <source>
        <dbReference type="ARBA" id="ARBA00023082"/>
    </source>
</evidence>
<evidence type="ECO:0000256" key="4">
    <source>
        <dbReference type="ARBA" id="ARBA00023125"/>
    </source>
</evidence>
<keyword evidence="3" id="KW-0731">Sigma factor</keyword>
<evidence type="ECO:0000259" key="7">
    <source>
        <dbReference type="Pfam" id="PF08281"/>
    </source>
</evidence>
<dbReference type="PANTHER" id="PTHR43133">
    <property type="entry name" value="RNA POLYMERASE ECF-TYPE SIGMA FACTO"/>
    <property type="match status" value="1"/>
</dbReference>
<dbReference type="InterPro" id="IPR013324">
    <property type="entry name" value="RNA_pol_sigma_r3/r4-like"/>
</dbReference>
<dbReference type="InterPro" id="IPR013249">
    <property type="entry name" value="RNA_pol_sigma70_r4_t2"/>
</dbReference>
<comment type="similarity">
    <text evidence="1">Belongs to the sigma-70 factor family. ECF subfamily.</text>
</comment>
<evidence type="ECO:0000259" key="6">
    <source>
        <dbReference type="Pfam" id="PF04542"/>
    </source>
</evidence>
<keyword evidence="4" id="KW-0238">DNA-binding</keyword>
<comment type="caution">
    <text evidence="8">The sequence shown here is derived from an EMBL/GenBank/DDBJ whole genome shotgun (WGS) entry which is preliminary data.</text>
</comment>
<dbReference type="InterPro" id="IPR007627">
    <property type="entry name" value="RNA_pol_sigma70_r2"/>
</dbReference>
<dbReference type="NCBIfam" id="TIGR02937">
    <property type="entry name" value="sigma70-ECF"/>
    <property type="match status" value="1"/>
</dbReference>
<dbReference type="EMBL" id="PVXM01000008">
    <property type="protein sequence ID" value="PRR74484.1"/>
    <property type="molecule type" value="Genomic_DNA"/>
</dbReference>
<evidence type="ECO:0000313" key="9">
    <source>
        <dbReference type="Proteomes" id="UP000238415"/>
    </source>
</evidence>
<dbReference type="GO" id="GO:0016987">
    <property type="term" value="F:sigma factor activity"/>
    <property type="evidence" value="ECO:0007669"/>
    <property type="project" value="UniProtKB-KW"/>
</dbReference>
<evidence type="ECO:0000256" key="2">
    <source>
        <dbReference type="ARBA" id="ARBA00023015"/>
    </source>
</evidence>
<dbReference type="RefSeq" id="WP_170066186.1">
    <property type="nucleotide sequence ID" value="NZ_CP136418.1"/>
</dbReference>
<feature type="domain" description="RNA polymerase sigma factor 70 region 4 type 2" evidence="7">
    <location>
        <begin position="96"/>
        <end position="148"/>
    </location>
</feature>
<sequence>MWQELYRLAYRYLISLGLAREDAEDLAQETMVAACLHLDGVQPGKLQAWIIAVARHKFIDWLRRAGRGVSLLYLPDAEPDEATGGPEERALREEGRQEIMAALNRLEPTERMLLVLKYNMGLKGEEIAAYMKMKPNTVKVKLYRARQRFKAEYNRILEGRK</sequence>
<protein>
    <submittedName>
        <fullName evidence="8">RNA polymerase sigma factor SigM</fullName>
    </submittedName>
</protein>
<dbReference type="InterPro" id="IPR039425">
    <property type="entry name" value="RNA_pol_sigma-70-like"/>
</dbReference>
<dbReference type="GO" id="GO:0006352">
    <property type="term" value="P:DNA-templated transcription initiation"/>
    <property type="evidence" value="ECO:0007669"/>
    <property type="project" value="InterPro"/>
</dbReference>
<evidence type="ECO:0000313" key="8">
    <source>
        <dbReference type="EMBL" id="PRR74484.1"/>
    </source>
</evidence>
<dbReference type="Pfam" id="PF04542">
    <property type="entry name" value="Sigma70_r2"/>
    <property type="match status" value="1"/>
</dbReference>
<reference evidence="8 9" key="1">
    <citation type="submission" date="2018-03" db="EMBL/GenBank/DDBJ databases">
        <title>Genome sequence of Moorella humiferrea DSM 23265.</title>
        <authorList>
            <person name="Poehlein A."/>
            <person name="Daniel R."/>
        </authorList>
    </citation>
    <scope>NUCLEOTIDE SEQUENCE [LARGE SCALE GENOMIC DNA]</scope>
    <source>
        <strain evidence="8 9">DSM 23265</strain>
    </source>
</reference>
<organism evidence="8 9">
    <name type="scientific">Neomoorella humiferrea</name>
    <dbReference type="NCBI Taxonomy" id="676965"/>
    <lineage>
        <taxon>Bacteria</taxon>
        <taxon>Bacillati</taxon>
        <taxon>Bacillota</taxon>
        <taxon>Clostridia</taxon>
        <taxon>Neomoorellales</taxon>
        <taxon>Neomoorellaceae</taxon>
        <taxon>Neomoorella</taxon>
    </lineage>
</organism>
<evidence type="ECO:0000256" key="1">
    <source>
        <dbReference type="ARBA" id="ARBA00010641"/>
    </source>
</evidence>
<gene>
    <name evidence="8" type="primary">sigM</name>
    <name evidence="8" type="ORF">MOHU_07970</name>
</gene>